<comment type="caution">
    <text evidence="9">The sequence shown here is derived from an EMBL/GenBank/DDBJ whole genome shotgun (WGS) entry which is preliminary data.</text>
</comment>
<dbReference type="PROSITE" id="PS50928">
    <property type="entry name" value="ABC_TM1"/>
    <property type="match status" value="1"/>
</dbReference>
<comment type="subcellular location">
    <subcellularLocation>
        <location evidence="1 7">Cell membrane</location>
        <topology evidence="1 7">Multi-pass membrane protein</topology>
    </subcellularLocation>
</comment>
<dbReference type="PANTHER" id="PTHR30193">
    <property type="entry name" value="ABC TRANSPORTER PERMEASE PROTEIN"/>
    <property type="match status" value="1"/>
</dbReference>
<evidence type="ECO:0000256" key="4">
    <source>
        <dbReference type="ARBA" id="ARBA00022692"/>
    </source>
</evidence>
<dbReference type="Pfam" id="PF00528">
    <property type="entry name" value="BPD_transp_1"/>
    <property type="match status" value="1"/>
</dbReference>
<keyword evidence="3" id="KW-1003">Cell membrane</keyword>
<dbReference type="InterPro" id="IPR000515">
    <property type="entry name" value="MetI-like"/>
</dbReference>
<evidence type="ECO:0000313" key="10">
    <source>
        <dbReference type="Proteomes" id="UP000054526"/>
    </source>
</evidence>
<feature type="transmembrane region" description="Helical" evidence="7">
    <location>
        <begin position="71"/>
        <end position="92"/>
    </location>
</feature>
<feature type="transmembrane region" description="Helical" evidence="7">
    <location>
        <begin position="104"/>
        <end position="125"/>
    </location>
</feature>
<keyword evidence="10" id="KW-1185">Reference proteome</keyword>
<evidence type="ECO:0000256" key="6">
    <source>
        <dbReference type="ARBA" id="ARBA00023136"/>
    </source>
</evidence>
<keyword evidence="5 7" id="KW-1133">Transmembrane helix</keyword>
<dbReference type="PANTHER" id="PTHR30193:SF37">
    <property type="entry name" value="INNER MEMBRANE ABC TRANSPORTER PERMEASE PROTEIN YCJO"/>
    <property type="match status" value="1"/>
</dbReference>
<evidence type="ECO:0000259" key="8">
    <source>
        <dbReference type="PROSITE" id="PS50928"/>
    </source>
</evidence>
<dbReference type="InterPro" id="IPR051393">
    <property type="entry name" value="ABC_transporter_permease"/>
</dbReference>
<name>A0ABR5A8R2_9BACL</name>
<dbReference type="Proteomes" id="UP000054526">
    <property type="component" value="Unassembled WGS sequence"/>
</dbReference>
<keyword evidence="6 7" id="KW-0472">Membrane</keyword>
<sequence>MSKKTTHFLFTLPGVLVFAVLFLGPMFTGIYYSMTNWDGLSKKYNFIWFENYIQTFSDVRFMGDIRFTLSYTFLLTFFVTVLSLLLAVALNSRLIRFRNAYRSAFFFPAVLGSIVVGLIWNQIFYGVIPNIGKFLGINALSTNPLGNPNLALYGILFVSIWQGIAIPMVLFIAGLQSVPQHLYEAATLDGATIFQKFRDITFPFLVPVLSVVLVLKIRAGLTTFEYIMAMTGGGPGFSTESIGLLIFKQGFGNNRFGLGAAQSVLLLVAIALFSILQFSYLNRKGVDQQ</sequence>
<feature type="transmembrane region" description="Helical" evidence="7">
    <location>
        <begin position="150"/>
        <end position="173"/>
    </location>
</feature>
<proteinExistence type="inferred from homology"/>
<dbReference type="SUPFAM" id="SSF161098">
    <property type="entry name" value="MetI-like"/>
    <property type="match status" value="1"/>
</dbReference>
<protein>
    <recommendedName>
        <fullName evidence="8">ABC transmembrane type-1 domain-containing protein</fullName>
    </recommendedName>
</protein>
<accession>A0ABR5A8R2</accession>
<dbReference type="Gene3D" id="1.10.3720.10">
    <property type="entry name" value="MetI-like"/>
    <property type="match status" value="1"/>
</dbReference>
<evidence type="ECO:0000256" key="7">
    <source>
        <dbReference type="RuleBase" id="RU363032"/>
    </source>
</evidence>
<gene>
    <name evidence="9" type="ORF">SD71_00245</name>
</gene>
<evidence type="ECO:0000256" key="5">
    <source>
        <dbReference type="ARBA" id="ARBA00022989"/>
    </source>
</evidence>
<feature type="transmembrane region" description="Helical" evidence="7">
    <location>
        <begin position="7"/>
        <end position="32"/>
    </location>
</feature>
<comment type="similarity">
    <text evidence="7">Belongs to the binding-protein-dependent transport system permease family.</text>
</comment>
<evidence type="ECO:0000256" key="3">
    <source>
        <dbReference type="ARBA" id="ARBA00022475"/>
    </source>
</evidence>
<dbReference type="EMBL" id="JXAL01000001">
    <property type="protein sequence ID" value="KIL37208.1"/>
    <property type="molecule type" value="Genomic_DNA"/>
</dbReference>
<keyword evidence="2 7" id="KW-0813">Transport</keyword>
<dbReference type="CDD" id="cd06261">
    <property type="entry name" value="TM_PBP2"/>
    <property type="match status" value="1"/>
</dbReference>
<reference evidence="9 10" key="1">
    <citation type="submission" date="2014-12" db="EMBL/GenBank/DDBJ databases">
        <title>Draft genome sequence of Cohnella kolymensis strain B-2846.</title>
        <authorList>
            <person name="Karlyshev A.V."/>
            <person name="Kudryashova E.B."/>
        </authorList>
    </citation>
    <scope>NUCLEOTIDE SEQUENCE [LARGE SCALE GENOMIC DNA]</scope>
    <source>
        <strain evidence="9 10">VKM B-2846</strain>
    </source>
</reference>
<evidence type="ECO:0000313" key="9">
    <source>
        <dbReference type="EMBL" id="KIL37208.1"/>
    </source>
</evidence>
<evidence type="ECO:0000256" key="1">
    <source>
        <dbReference type="ARBA" id="ARBA00004651"/>
    </source>
</evidence>
<dbReference type="InterPro" id="IPR035906">
    <property type="entry name" value="MetI-like_sf"/>
</dbReference>
<keyword evidence="4 7" id="KW-0812">Transmembrane</keyword>
<feature type="transmembrane region" description="Helical" evidence="7">
    <location>
        <begin position="259"/>
        <end position="280"/>
    </location>
</feature>
<feature type="domain" description="ABC transmembrane type-1" evidence="8">
    <location>
        <begin position="65"/>
        <end position="277"/>
    </location>
</feature>
<feature type="transmembrane region" description="Helical" evidence="7">
    <location>
        <begin position="202"/>
        <end position="221"/>
    </location>
</feature>
<organism evidence="9 10">
    <name type="scientific">Cohnella kolymensis</name>
    <dbReference type="NCBI Taxonomy" id="1590652"/>
    <lineage>
        <taxon>Bacteria</taxon>
        <taxon>Bacillati</taxon>
        <taxon>Bacillota</taxon>
        <taxon>Bacilli</taxon>
        <taxon>Bacillales</taxon>
        <taxon>Paenibacillaceae</taxon>
        <taxon>Cohnella</taxon>
    </lineage>
</organism>
<evidence type="ECO:0000256" key="2">
    <source>
        <dbReference type="ARBA" id="ARBA00022448"/>
    </source>
</evidence>